<dbReference type="Gene3D" id="2.60.120.10">
    <property type="entry name" value="Jelly Rolls"/>
    <property type="match status" value="1"/>
</dbReference>
<dbReference type="InterPro" id="IPR029044">
    <property type="entry name" value="Nucleotide-diphossugar_trans"/>
</dbReference>
<dbReference type="CDD" id="cd02213">
    <property type="entry name" value="cupin_PMI_typeII_C"/>
    <property type="match status" value="1"/>
</dbReference>
<dbReference type="InterPro" id="IPR001538">
    <property type="entry name" value="Man6P_isomerase-2_C"/>
</dbReference>
<dbReference type="GO" id="GO:0016853">
    <property type="term" value="F:isomerase activity"/>
    <property type="evidence" value="ECO:0007669"/>
    <property type="project" value="UniProtKB-KW"/>
</dbReference>
<evidence type="ECO:0000256" key="6">
    <source>
        <dbReference type="ARBA" id="ARBA00023134"/>
    </source>
</evidence>
<dbReference type="Pfam" id="PF01050">
    <property type="entry name" value="MannoseP_isomer"/>
    <property type="match status" value="1"/>
</dbReference>
<dbReference type="GO" id="GO:0004475">
    <property type="term" value="F:mannose-1-phosphate guanylyltransferase (GTP) activity"/>
    <property type="evidence" value="ECO:0007669"/>
    <property type="project" value="UniProtKB-EC"/>
</dbReference>
<dbReference type="FunFam" id="2.60.120.10:FF:000032">
    <property type="entry name" value="Mannose-1-phosphate guanylyltransferase/mannose-6-phosphate isomerase"/>
    <property type="match status" value="1"/>
</dbReference>
<keyword evidence="3 12" id="KW-0808">Transferase</keyword>
<dbReference type="InterPro" id="IPR051161">
    <property type="entry name" value="Mannose-6P_isomerase_type2"/>
</dbReference>
<dbReference type="GO" id="GO:0000271">
    <property type="term" value="P:polysaccharide biosynthetic process"/>
    <property type="evidence" value="ECO:0007669"/>
    <property type="project" value="InterPro"/>
</dbReference>
<evidence type="ECO:0000256" key="3">
    <source>
        <dbReference type="ARBA" id="ARBA00022679"/>
    </source>
</evidence>
<dbReference type="Pfam" id="PF00483">
    <property type="entry name" value="NTP_transferase"/>
    <property type="match status" value="1"/>
</dbReference>
<evidence type="ECO:0000259" key="10">
    <source>
        <dbReference type="Pfam" id="PF01050"/>
    </source>
</evidence>
<dbReference type="EC" id="2.7.7.13" evidence="2"/>
<dbReference type="InterPro" id="IPR049577">
    <property type="entry name" value="GMPP_N"/>
</dbReference>
<keyword evidence="5" id="KW-0547">Nucleotide-binding</keyword>
<dbReference type="InterPro" id="IPR005835">
    <property type="entry name" value="NTP_transferase_dom"/>
</dbReference>
<evidence type="ECO:0000256" key="4">
    <source>
        <dbReference type="ARBA" id="ARBA00022695"/>
    </source>
</evidence>
<dbReference type="Pfam" id="PF22640">
    <property type="entry name" value="ManC_GMP_beta-helix"/>
    <property type="match status" value="1"/>
</dbReference>
<feature type="domain" description="MannoseP isomerase/GMP-like beta-helix" evidence="11">
    <location>
        <begin position="315"/>
        <end position="361"/>
    </location>
</feature>
<dbReference type="AlphaFoldDB" id="A0A1E8PNV2"/>
<dbReference type="SUPFAM" id="SSF51182">
    <property type="entry name" value="RmlC-like cupins"/>
    <property type="match status" value="1"/>
</dbReference>
<protein>
    <recommendedName>
        <fullName evidence="2">mannose-1-phosphate guanylyltransferase</fullName>
        <ecNumber evidence="2">2.7.7.13</ecNumber>
    </recommendedName>
</protein>
<proteinExistence type="inferred from homology"/>
<dbReference type="GO" id="GO:0005525">
    <property type="term" value="F:GTP binding"/>
    <property type="evidence" value="ECO:0007669"/>
    <property type="project" value="UniProtKB-KW"/>
</dbReference>
<reference evidence="12 13" key="1">
    <citation type="submission" date="2016-10" db="EMBL/GenBank/DDBJ databases">
        <title>Updated version of Genome Assembly of Janthinobacterium lividum ERGS5:01.</title>
        <authorList>
            <person name="Kumar R."/>
            <person name="Acharya V."/>
            <person name="Singh D."/>
        </authorList>
    </citation>
    <scope>NUCLEOTIDE SEQUENCE [LARGE SCALE GENOMIC DNA]</scope>
    <source>
        <strain evidence="12 13">ERGS5:01</strain>
    </source>
</reference>
<dbReference type="InterPro" id="IPR011051">
    <property type="entry name" value="RmlC_Cupin_sf"/>
</dbReference>
<comment type="catalytic activity">
    <reaction evidence="7">
        <text>alpha-D-mannose 1-phosphate + GTP + H(+) = GDP-alpha-D-mannose + diphosphate</text>
        <dbReference type="Rhea" id="RHEA:15229"/>
        <dbReference type="ChEBI" id="CHEBI:15378"/>
        <dbReference type="ChEBI" id="CHEBI:33019"/>
        <dbReference type="ChEBI" id="CHEBI:37565"/>
        <dbReference type="ChEBI" id="CHEBI:57527"/>
        <dbReference type="ChEBI" id="CHEBI:58409"/>
        <dbReference type="EC" id="2.7.7.13"/>
    </reaction>
</comment>
<dbReference type="NCBIfam" id="TIGR01479">
    <property type="entry name" value="GMP_PMI"/>
    <property type="match status" value="1"/>
</dbReference>
<evidence type="ECO:0000259" key="9">
    <source>
        <dbReference type="Pfam" id="PF00483"/>
    </source>
</evidence>
<accession>A0A1E8PNV2</accession>
<evidence type="ECO:0000313" key="13">
    <source>
        <dbReference type="Proteomes" id="UP000092634"/>
    </source>
</evidence>
<evidence type="ECO:0000256" key="2">
    <source>
        <dbReference type="ARBA" id="ARBA00012387"/>
    </source>
</evidence>
<dbReference type="CDD" id="cd02509">
    <property type="entry name" value="GDP-M1P_Guanylyltransferase"/>
    <property type="match status" value="1"/>
</dbReference>
<sequence>MNIYPVILSGGSGTRLWPLSRVVLPKQLLPLVTDKSMLQETALRVSSLPNRRAGDSALAEFDLMPPLVVCGNEHRFMVAEQLREIGLRPLGILLEPVGRNTAPAVAVAAQYLLAIDPQALMLVLPADHVITDVAAFHQAIAEAALLAAEGALATFGIVPTAPETGYGYIRSGAPVSPGALGCKVERFVEKPDLATAQTFLAAGNYFWNSGMFLFRAERYLSELGQFQPAMLAASEAAVRDGYRDLDFCRLEEKAFAACPSDSIDYAVMEHTAHAVVLPAAIGWSDVGSWSALWEVQPADGNGNVVRGDVYLDGVSNCMVRAERRMVAVLGVQDLIVVETDDAVLVAHKDQVQRVKQVVDHLKQAGRSEHVQHRKVYRPWGSYEGIDIGERFQVKRIIVNPGGKLSLQMHHHRAEHWVVVSGTASVTCGEKVTLLTENESTYIPIGMTHRLENPGKLPLHLIEVQSGSYLGEDDIVRLEDVYQRV</sequence>
<name>A0A1E8PNV2_9BURK</name>
<dbReference type="InterPro" id="IPR006375">
    <property type="entry name" value="Man1P_GuaTrfase/Man6P_Isoase"/>
</dbReference>
<evidence type="ECO:0000259" key="11">
    <source>
        <dbReference type="Pfam" id="PF22640"/>
    </source>
</evidence>
<dbReference type="Gene3D" id="3.90.550.10">
    <property type="entry name" value="Spore Coat Polysaccharide Biosynthesis Protein SpsA, Chain A"/>
    <property type="match status" value="1"/>
</dbReference>
<dbReference type="EMBL" id="MAQB02000001">
    <property type="protein sequence ID" value="OFJ47986.1"/>
    <property type="molecule type" value="Genomic_DNA"/>
</dbReference>
<evidence type="ECO:0000256" key="7">
    <source>
        <dbReference type="ARBA" id="ARBA00047343"/>
    </source>
</evidence>
<dbReference type="PANTHER" id="PTHR46390:SF1">
    <property type="entry name" value="MANNOSE-1-PHOSPHATE GUANYLYLTRANSFERASE"/>
    <property type="match status" value="1"/>
</dbReference>
<dbReference type="Proteomes" id="UP000092634">
    <property type="component" value="Unassembled WGS sequence"/>
</dbReference>
<feature type="domain" description="Mannose-6-phosphate isomerase type II C-terminal" evidence="10">
    <location>
        <begin position="365"/>
        <end position="479"/>
    </location>
</feature>
<keyword evidence="4 12" id="KW-0548">Nucleotidyltransferase</keyword>
<gene>
    <name evidence="12" type="ORF">BA896_002330</name>
</gene>
<keyword evidence="6" id="KW-0342">GTP-binding</keyword>
<evidence type="ECO:0000256" key="1">
    <source>
        <dbReference type="ARBA" id="ARBA00006115"/>
    </source>
</evidence>
<feature type="domain" description="Nucleotidyl transferase" evidence="9">
    <location>
        <begin position="5"/>
        <end position="299"/>
    </location>
</feature>
<evidence type="ECO:0000256" key="5">
    <source>
        <dbReference type="ARBA" id="ARBA00022741"/>
    </source>
</evidence>
<dbReference type="FunFam" id="3.90.550.10:FF:000046">
    <property type="entry name" value="Mannose-1-phosphate guanylyltransferase (GDP)"/>
    <property type="match status" value="1"/>
</dbReference>
<keyword evidence="12" id="KW-0413">Isomerase</keyword>
<evidence type="ECO:0000256" key="8">
    <source>
        <dbReference type="RuleBase" id="RU004190"/>
    </source>
</evidence>
<evidence type="ECO:0000313" key="12">
    <source>
        <dbReference type="EMBL" id="OFJ47986.1"/>
    </source>
</evidence>
<dbReference type="SUPFAM" id="SSF53448">
    <property type="entry name" value="Nucleotide-diphospho-sugar transferases"/>
    <property type="match status" value="1"/>
</dbReference>
<comment type="caution">
    <text evidence="12">The sequence shown here is derived from an EMBL/GenBank/DDBJ whole genome shotgun (WGS) entry which is preliminary data.</text>
</comment>
<dbReference type="GO" id="GO:0009298">
    <property type="term" value="P:GDP-mannose biosynthetic process"/>
    <property type="evidence" value="ECO:0007669"/>
    <property type="project" value="TreeGrafter"/>
</dbReference>
<dbReference type="PANTHER" id="PTHR46390">
    <property type="entry name" value="MANNOSE-1-PHOSPHATE GUANYLYLTRANSFERASE"/>
    <property type="match status" value="1"/>
</dbReference>
<dbReference type="InterPro" id="IPR014710">
    <property type="entry name" value="RmlC-like_jellyroll"/>
</dbReference>
<dbReference type="InterPro" id="IPR054566">
    <property type="entry name" value="ManC/GMP-like_b-helix"/>
</dbReference>
<organism evidence="12 13">
    <name type="scientific">Janthinobacterium lividum</name>
    <dbReference type="NCBI Taxonomy" id="29581"/>
    <lineage>
        <taxon>Bacteria</taxon>
        <taxon>Pseudomonadati</taxon>
        <taxon>Pseudomonadota</taxon>
        <taxon>Betaproteobacteria</taxon>
        <taxon>Burkholderiales</taxon>
        <taxon>Oxalobacteraceae</taxon>
        <taxon>Janthinobacterium</taxon>
    </lineage>
</organism>
<comment type="similarity">
    <text evidence="1 8">Belongs to the mannose-6-phosphate isomerase type 2 family.</text>
</comment>